<dbReference type="InterPro" id="IPR013785">
    <property type="entry name" value="Aldolase_TIM"/>
</dbReference>
<dbReference type="GO" id="GO:0004553">
    <property type="term" value="F:hydrolase activity, hydrolyzing O-glycosyl compounds"/>
    <property type="evidence" value="ECO:0007669"/>
    <property type="project" value="InterPro"/>
</dbReference>
<reference evidence="4 5" key="1">
    <citation type="journal article" date="2020" name="IScience">
        <title>Genome Sequencing of the Endangered Kingdonia uniflora (Circaeasteraceae, Ranunculales) Reveals Potential Mechanisms of Evolutionary Specialization.</title>
        <authorList>
            <person name="Sun Y."/>
            <person name="Deng T."/>
            <person name="Zhang A."/>
            <person name="Moore M.J."/>
            <person name="Landis J.B."/>
            <person name="Lin N."/>
            <person name="Zhang H."/>
            <person name="Zhang X."/>
            <person name="Huang J."/>
            <person name="Zhang X."/>
            <person name="Sun H."/>
            <person name="Wang H."/>
        </authorList>
    </citation>
    <scope>NUCLEOTIDE SEQUENCE [LARGE SCALE GENOMIC DNA]</scope>
    <source>
        <strain evidence="4">TB1705</strain>
        <tissue evidence="4">Leaf</tissue>
    </source>
</reference>
<proteinExistence type="inferred from homology"/>
<dbReference type="SUPFAM" id="SSF51445">
    <property type="entry name" value="(Trans)glycosidases"/>
    <property type="match status" value="1"/>
</dbReference>
<accession>A0A7J7L2H8</accession>
<evidence type="ECO:0000256" key="2">
    <source>
        <dbReference type="ARBA" id="ARBA00022801"/>
    </source>
</evidence>
<dbReference type="PANTHER" id="PTHR11452">
    <property type="entry name" value="ALPHA-GALACTOSIDASE/ALPHA-N-ACETYLGALACTOSAMINIDASE"/>
    <property type="match status" value="1"/>
</dbReference>
<keyword evidence="5" id="KW-1185">Reference proteome</keyword>
<dbReference type="InterPro" id="IPR017853">
    <property type="entry name" value="GH"/>
</dbReference>
<dbReference type="AlphaFoldDB" id="A0A7J7L2H8"/>
<dbReference type="InterPro" id="IPR002241">
    <property type="entry name" value="Glyco_hydro_27"/>
</dbReference>
<name>A0A7J7L2H8_9MAGN</name>
<evidence type="ECO:0000256" key="1">
    <source>
        <dbReference type="ARBA" id="ARBA00009743"/>
    </source>
</evidence>
<gene>
    <name evidence="4" type="ORF">GIB67_020080</name>
</gene>
<dbReference type="Gene3D" id="3.20.20.70">
    <property type="entry name" value="Aldolase class I"/>
    <property type="match status" value="2"/>
</dbReference>
<evidence type="ECO:0000313" key="4">
    <source>
        <dbReference type="EMBL" id="KAF6136758.1"/>
    </source>
</evidence>
<protein>
    <recommendedName>
        <fullName evidence="6">Alpha-galactosidase</fullName>
    </recommendedName>
</protein>
<organism evidence="4 5">
    <name type="scientific">Kingdonia uniflora</name>
    <dbReference type="NCBI Taxonomy" id="39325"/>
    <lineage>
        <taxon>Eukaryota</taxon>
        <taxon>Viridiplantae</taxon>
        <taxon>Streptophyta</taxon>
        <taxon>Embryophyta</taxon>
        <taxon>Tracheophyta</taxon>
        <taxon>Spermatophyta</taxon>
        <taxon>Magnoliopsida</taxon>
        <taxon>Ranunculales</taxon>
        <taxon>Circaeasteraceae</taxon>
        <taxon>Kingdonia</taxon>
    </lineage>
</organism>
<dbReference type="Proteomes" id="UP000541444">
    <property type="component" value="Unassembled WGS sequence"/>
</dbReference>
<dbReference type="PANTHER" id="PTHR11452:SF42">
    <property type="entry name" value="ALPHA-GALACTOSIDASE"/>
    <property type="match status" value="1"/>
</dbReference>
<evidence type="ECO:0008006" key="6">
    <source>
        <dbReference type="Google" id="ProtNLM"/>
    </source>
</evidence>
<comment type="caution">
    <text evidence="4">The sequence shown here is derived from an EMBL/GenBank/DDBJ whole genome shotgun (WGS) entry which is preliminary data.</text>
</comment>
<evidence type="ECO:0000313" key="5">
    <source>
        <dbReference type="Proteomes" id="UP000541444"/>
    </source>
</evidence>
<sequence>MATTEDRVLCRRGFESFIQYVVVDYLWYRRKVAGAYTNSLGFDVIDKWGRMIPDPERWPSSKGGKGFSEVANKVHAMGLKFEIHVMRGISTQAVNANTPILDTVKVVLSYQKSRPSITFSPFLYYSLKEKIIEPHLRCLGTAYEDSSRQWRAKDIGFKNRTCAWMSQGFMSVDTKSGAGRAFLRSLYQQYAEWGVDFVKNDCVFGDDLDVNEINIVSEVKINPP</sequence>
<dbReference type="GO" id="GO:0005975">
    <property type="term" value="P:carbohydrate metabolic process"/>
    <property type="evidence" value="ECO:0007669"/>
    <property type="project" value="InterPro"/>
</dbReference>
<evidence type="ECO:0000256" key="3">
    <source>
        <dbReference type="ARBA" id="ARBA00023295"/>
    </source>
</evidence>
<comment type="similarity">
    <text evidence="1">Belongs to the glycosyl hydrolase 27 family.</text>
</comment>
<keyword evidence="2" id="KW-0378">Hydrolase</keyword>
<keyword evidence="3" id="KW-0326">Glycosidase</keyword>
<dbReference type="EMBL" id="JACGCM010002681">
    <property type="protein sequence ID" value="KAF6136758.1"/>
    <property type="molecule type" value="Genomic_DNA"/>
</dbReference>